<dbReference type="InterPro" id="IPR018490">
    <property type="entry name" value="cNMP-bd_dom_sf"/>
</dbReference>
<dbReference type="CDD" id="cd00038">
    <property type="entry name" value="CAP_ED"/>
    <property type="match status" value="1"/>
</dbReference>
<proteinExistence type="predicted"/>
<sequence>MHLRCNSAVTIQTSTCCQIIIIKEECIDNVLNKIISGCAEIWKARELKWRALVNKTDVLYRTFPHLLQFEVLFHFLKNHRIFARCSSRCVQYLALQGIPHQFNAGDTVCTQEEYDDNMVILVIKGELELLTSPEIRYAYTINTGDIFYHCDWMGSKGEIIARSDCLVLKIDHTEITAALERNKDSHLMLPSEPM</sequence>
<keyword evidence="3" id="KW-1185">Reference proteome</keyword>
<dbReference type="InterPro" id="IPR000595">
    <property type="entry name" value="cNMP-bd_dom"/>
</dbReference>
<accession>A0A6J8BIB6</accession>
<dbReference type="OrthoDB" id="421226at2759"/>
<name>A0A6J8BIB6_MYTCO</name>
<dbReference type="EMBL" id="CACVKT020003360">
    <property type="protein sequence ID" value="CAC5383403.1"/>
    <property type="molecule type" value="Genomic_DNA"/>
</dbReference>
<dbReference type="InterPro" id="IPR014710">
    <property type="entry name" value="RmlC-like_jellyroll"/>
</dbReference>
<organism evidence="2 3">
    <name type="scientific">Mytilus coruscus</name>
    <name type="common">Sea mussel</name>
    <dbReference type="NCBI Taxonomy" id="42192"/>
    <lineage>
        <taxon>Eukaryota</taxon>
        <taxon>Metazoa</taxon>
        <taxon>Spiralia</taxon>
        <taxon>Lophotrochozoa</taxon>
        <taxon>Mollusca</taxon>
        <taxon>Bivalvia</taxon>
        <taxon>Autobranchia</taxon>
        <taxon>Pteriomorphia</taxon>
        <taxon>Mytilida</taxon>
        <taxon>Mytiloidea</taxon>
        <taxon>Mytilidae</taxon>
        <taxon>Mytilinae</taxon>
        <taxon>Mytilus</taxon>
    </lineage>
</organism>
<dbReference type="Gene3D" id="2.60.120.10">
    <property type="entry name" value="Jelly Rolls"/>
    <property type="match status" value="1"/>
</dbReference>
<protein>
    <recommendedName>
        <fullName evidence="1">Cyclic nucleotide-binding domain-containing protein</fullName>
    </recommendedName>
</protein>
<dbReference type="SUPFAM" id="SSF51206">
    <property type="entry name" value="cAMP-binding domain-like"/>
    <property type="match status" value="1"/>
</dbReference>
<evidence type="ECO:0000313" key="2">
    <source>
        <dbReference type="EMBL" id="CAC5383403.1"/>
    </source>
</evidence>
<dbReference type="Pfam" id="PF00027">
    <property type="entry name" value="cNMP_binding"/>
    <property type="match status" value="1"/>
</dbReference>
<dbReference type="Proteomes" id="UP000507470">
    <property type="component" value="Unassembled WGS sequence"/>
</dbReference>
<evidence type="ECO:0000313" key="3">
    <source>
        <dbReference type="Proteomes" id="UP000507470"/>
    </source>
</evidence>
<feature type="domain" description="Cyclic nucleotide-binding" evidence="1">
    <location>
        <begin position="100"/>
        <end position="182"/>
    </location>
</feature>
<reference evidence="2 3" key="1">
    <citation type="submission" date="2020-06" db="EMBL/GenBank/DDBJ databases">
        <authorList>
            <person name="Li R."/>
            <person name="Bekaert M."/>
        </authorList>
    </citation>
    <scope>NUCLEOTIDE SEQUENCE [LARGE SCALE GENOMIC DNA]</scope>
    <source>
        <strain evidence="3">wild</strain>
    </source>
</reference>
<gene>
    <name evidence="2" type="ORF">MCOR_19154</name>
</gene>
<dbReference type="AlphaFoldDB" id="A0A6J8BIB6"/>
<evidence type="ECO:0000259" key="1">
    <source>
        <dbReference type="Pfam" id="PF00027"/>
    </source>
</evidence>